<sequence length="183" mass="21265">MSDKQKAIEAVLDFLNDDTKKTLLVRGYDSDAKIRVILYCLDRVFDRGIIRTSSMSDISNFINRAFKERLLPDTVKSTTAYDLGRMTVNINSYVTSTKFNPKGNDSTFTLFFPVQTVLNNPKRYNNFLTELENTKSRKVILITTNEWSINEWDVENYVDEVFFYSVEEDNPQIMRNLRNNGAI</sequence>
<name>A0A3A3GN24_PANTH</name>
<organism evidence="1 2">
    <name type="scientific">Paenibacillus thiaminolyticus</name>
    <name type="common">Bacillus thiaminolyticus</name>
    <dbReference type="NCBI Taxonomy" id="49283"/>
    <lineage>
        <taxon>Bacteria</taxon>
        <taxon>Bacillati</taxon>
        <taxon>Bacillota</taxon>
        <taxon>Bacilli</taxon>
        <taxon>Bacillales</taxon>
        <taxon>Paenibacillaceae</taxon>
        <taxon>Paenibacillus</taxon>
    </lineage>
</organism>
<dbReference type="AlphaFoldDB" id="A0A3A3GN24"/>
<evidence type="ECO:0000313" key="2">
    <source>
        <dbReference type="Proteomes" id="UP000266177"/>
    </source>
</evidence>
<protein>
    <submittedName>
        <fullName evidence="1">Uncharacterized protein</fullName>
    </submittedName>
</protein>
<dbReference type="EMBL" id="QYZD01000001">
    <property type="protein sequence ID" value="RJG26690.1"/>
    <property type="molecule type" value="Genomic_DNA"/>
</dbReference>
<accession>A0A3A3GN24</accession>
<dbReference type="Proteomes" id="UP000266177">
    <property type="component" value="Unassembled WGS sequence"/>
</dbReference>
<reference evidence="1 2" key="1">
    <citation type="submission" date="2018-09" db="EMBL/GenBank/DDBJ databases">
        <title>Paenibacillus SK2017-BO5.</title>
        <authorList>
            <person name="Piskunova J.V."/>
            <person name="Dubiley S.A."/>
            <person name="Severinov K.V."/>
        </authorList>
    </citation>
    <scope>NUCLEOTIDE SEQUENCE [LARGE SCALE GENOMIC DNA]</scope>
    <source>
        <strain evidence="1 2">BO5</strain>
    </source>
</reference>
<evidence type="ECO:0000313" key="1">
    <source>
        <dbReference type="EMBL" id="RJG26690.1"/>
    </source>
</evidence>
<dbReference type="RefSeq" id="WP_119790180.1">
    <property type="nucleotide sequence ID" value="NZ_QYZD01000001.1"/>
</dbReference>
<comment type="caution">
    <text evidence="1">The sequence shown here is derived from an EMBL/GenBank/DDBJ whole genome shotgun (WGS) entry which is preliminary data.</text>
</comment>
<dbReference type="OrthoDB" id="2662043at2"/>
<gene>
    <name evidence="1" type="ORF">DQX05_01265</name>
</gene>
<proteinExistence type="predicted"/>